<feature type="transmembrane region" description="Helical" evidence="1">
    <location>
        <begin position="178"/>
        <end position="196"/>
    </location>
</feature>
<dbReference type="InterPro" id="IPR003675">
    <property type="entry name" value="Rce1/LyrA-like_dom"/>
</dbReference>
<feature type="domain" description="CAAX prenyl protease 2/Lysostaphin resistance protein A-like" evidence="2">
    <location>
        <begin position="147"/>
        <end position="242"/>
    </location>
</feature>
<accession>A0A5B7WWR9</accession>
<reference evidence="3 4" key="1">
    <citation type="submission" date="2018-12" db="EMBL/GenBank/DDBJ databases">
        <title>Complete Genome Sequence of Glutamicibacter creatinolyticus strain LGCM259,isolated from an abscess of a 12-year-old mare in Italy.</title>
        <authorList>
            <person name="Santos R.G."/>
            <person name="Silva A.L."/>
            <person name="Seyffert N."/>
            <person name="Castro T.L.P."/>
            <person name="Attili A.R."/>
            <person name="Rifici C."/>
            <person name="Mazzullo G."/>
            <person name="Brenig B."/>
            <person name="Venanzi F."/>
            <person name="Azevedo V."/>
        </authorList>
    </citation>
    <scope>NUCLEOTIDE SEQUENCE [LARGE SCALE GENOMIC DNA]</scope>
    <source>
        <strain evidence="3 4">LGCM 259</strain>
    </source>
</reference>
<dbReference type="PANTHER" id="PTHR36435">
    <property type="entry name" value="SLR1288 PROTEIN"/>
    <property type="match status" value="1"/>
</dbReference>
<dbReference type="RefSeq" id="WP_138926929.1">
    <property type="nucleotide sequence ID" value="NZ_CP034412.1"/>
</dbReference>
<dbReference type="EMBL" id="CP034412">
    <property type="protein sequence ID" value="QCY48342.1"/>
    <property type="molecule type" value="Genomic_DNA"/>
</dbReference>
<feature type="transmembrane region" description="Helical" evidence="1">
    <location>
        <begin position="208"/>
        <end position="225"/>
    </location>
</feature>
<dbReference type="AlphaFoldDB" id="A0A5B7WWR9"/>
<keyword evidence="1" id="KW-0812">Transmembrane</keyword>
<name>A0A5B7WWR9_9MICC</name>
<evidence type="ECO:0000313" key="3">
    <source>
        <dbReference type="EMBL" id="QCY48342.1"/>
    </source>
</evidence>
<dbReference type="GO" id="GO:0004175">
    <property type="term" value="F:endopeptidase activity"/>
    <property type="evidence" value="ECO:0007669"/>
    <property type="project" value="UniProtKB-ARBA"/>
</dbReference>
<organism evidence="3 4">
    <name type="scientific">Glutamicibacter creatinolyticus</name>
    <dbReference type="NCBI Taxonomy" id="162496"/>
    <lineage>
        <taxon>Bacteria</taxon>
        <taxon>Bacillati</taxon>
        <taxon>Actinomycetota</taxon>
        <taxon>Actinomycetes</taxon>
        <taxon>Micrococcales</taxon>
        <taxon>Micrococcaceae</taxon>
        <taxon>Glutamicibacter</taxon>
    </lineage>
</organism>
<keyword evidence="1" id="KW-1133">Transmembrane helix</keyword>
<dbReference type="PANTHER" id="PTHR36435:SF1">
    <property type="entry name" value="CAAX AMINO TERMINAL PROTEASE FAMILY PROTEIN"/>
    <property type="match status" value="1"/>
</dbReference>
<dbReference type="GO" id="GO:0080120">
    <property type="term" value="P:CAAX-box protein maturation"/>
    <property type="evidence" value="ECO:0007669"/>
    <property type="project" value="UniProtKB-ARBA"/>
</dbReference>
<sequence>MSHTPPYYHQSGLPPVRRQRVFEAGAVKKGDLFTVAAYIVFFILGGAMLIALIPGYMHAFPDEDSALFGVNMILYTVFFILAMIQCGPQFFESFATMRYYPWLKWLMLPGGWLLTVMISAFITMFFGGPQTSMNQQALQDMTQSVPFPVMFVTTALFGPFVEEYIFRHLLIGKLSRKVNIWVCALISTVLFASIHFANGGGIGSVVEILPYLMLGLMMSLAYILTGKSLAYAYMLHVANNGMALLVLYTLAPLLPAAGV</sequence>
<dbReference type="Pfam" id="PF02517">
    <property type="entry name" value="Rce1-like"/>
    <property type="match status" value="1"/>
</dbReference>
<evidence type="ECO:0000313" key="4">
    <source>
        <dbReference type="Proteomes" id="UP000307000"/>
    </source>
</evidence>
<feature type="transmembrane region" description="Helical" evidence="1">
    <location>
        <begin position="147"/>
        <end position="166"/>
    </location>
</feature>
<evidence type="ECO:0000256" key="1">
    <source>
        <dbReference type="SAM" id="Phobius"/>
    </source>
</evidence>
<feature type="transmembrane region" description="Helical" evidence="1">
    <location>
        <begin position="237"/>
        <end position="257"/>
    </location>
</feature>
<proteinExistence type="predicted"/>
<dbReference type="Proteomes" id="UP000307000">
    <property type="component" value="Chromosome"/>
</dbReference>
<keyword evidence="1" id="KW-0472">Membrane</keyword>
<feature type="transmembrane region" description="Helical" evidence="1">
    <location>
        <begin position="32"/>
        <end position="53"/>
    </location>
</feature>
<protein>
    <submittedName>
        <fullName evidence="3">MFS transporter</fullName>
    </submittedName>
</protein>
<dbReference type="InterPro" id="IPR052710">
    <property type="entry name" value="CAAX_protease"/>
</dbReference>
<gene>
    <name evidence="3" type="ORF">GcLGCM259_2635</name>
</gene>
<feature type="transmembrane region" description="Helical" evidence="1">
    <location>
        <begin position="65"/>
        <end position="84"/>
    </location>
</feature>
<dbReference type="KEGG" id="gcr:GcLGCM259_2635"/>
<feature type="transmembrane region" description="Helical" evidence="1">
    <location>
        <begin position="105"/>
        <end position="127"/>
    </location>
</feature>
<keyword evidence="4" id="KW-1185">Reference proteome</keyword>
<evidence type="ECO:0000259" key="2">
    <source>
        <dbReference type="Pfam" id="PF02517"/>
    </source>
</evidence>